<dbReference type="InterPro" id="IPR005105">
    <property type="entry name" value="GlnD_Uridyltrans_N"/>
</dbReference>
<dbReference type="PROSITE" id="PS51371">
    <property type="entry name" value="CBS"/>
    <property type="match status" value="2"/>
</dbReference>
<proteinExistence type="predicted"/>
<dbReference type="SMART" id="SM00100">
    <property type="entry name" value="cNMP"/>
    <property type="match status" value="1"/>
</dbReference>
<dbReference type="InterPro" id="IPR018821">
    <property type="entry name" value="DUF294_put_nucleoTrafse_sb-bd"/>
</dbReference>
<evidence type="ECO:0000313" key="5">
    <source>
        <dbReference type="EMBL" id="MDO6455204.1"/>
    </source>
</evidence>
<dbReference type="InterPro" id="IPR051257">
    <property type="entry name" value="Diverse_CBS-Domain"/>
</dbReference>
<dbReference type="Pfam" id="PF00027">
    <property type="entry name" value="cNMP_binding"/>
    <property type="match status" value="1"/>
</dbReference>
<gene>
    <name evidence="5" type="ORF">Q4490_16700</name>
</gene>
<dbReference type="Pfam" id="PF10335">
    <property type="entry name" value="DUF294_C"/>
    <property type="match status" value="1"/>
</dbReference>
<dbReference type="SUPFAM" id="SSF51206">
    <property type="entry name" value="cAMP-binding domain-like"/>
    <property type="match status" value="1"/>
</dbReference>
<dbReference type="AlphaFoldDB" id="A0AAW7XLN0"/>
<dbReference type="SUPFAM" id="SSF54631">
    <property type="entry name" value="CBS-domain pair"/>
    <property type="match status" value="1"/>
</dbReference>
<dbReference type="PANTHER" id="PTHR43080:SF2">
    <property type="entry name" value="CBS DOMAIN-CONTAINING PROTEIN"/>
    <property type="match status" value="1"/>
</dbReference>
<dbReference type="SMART" id="SM00116">
    <property type="entry name" value="CBS"/>
    <property type="match status" value="2"/>
</dbReference>
<dbReference type="CDD" id="cd00038">
    <property type="entry name" value="CAP_ED"/>
    <property type="match status" value="1"/>
</dbReference>
<comment type="caution">
    <text evidence="5">The sequence shown here is derived from an EMBL/GenBank/DDBJ whole genome shotgun (WGS) entry which is preliminary data.</text>
</comment>
<evidence type="ECO:0000313" key="6">
    <source>
        <dbReference type="Proteomes" id="UP001169862"/>
    </source>
</evidence>
<dbReference type="PANTHER" id="PTHR43080">
    <property type="entry name" value="CBS DOMAIN-CONTAINING PROTEIN CBSX3, MITOCHONDRIAL"/>
    <property type="match status" value="1"/>
</dbReference>
<dbReference type="Pfam" id="PF03445">
    <property type="entry name" value="DUF294"/>
    <property type="match status" value="1"/>
</dbReference>
<organism evidence="5 6">
    <name type="scientific">Neptunomonas phycophila</name>
    <dbReference type="NCBI Taxonomy" id="1572645"/>
    <lineage>
        <taxon>Bacteria</taxon>
        <taxon>Pseudomonadati</taxon>
        <taxon>Pseudomonadota</taxon>
        <taxon>Gammaproteobacteria</taxon>
        <taxon>Oceanospirillales</taxon>
        <taxon>Oceanospirillaceae</taxon>
        <taxon>Neptunomonas</taxon>
    </lineage>
</organism>
<dbReference type="InterPro" id="IPR014710">
    <property type="entry name" value="RmlC-like_jellyroll"/>
</dbReference>
<evidence type="ECO:0000259" key="3">
    <source>
        <dbReference type="PROSITE" id="PS50042"/>
    </source>
</evidence>
<evidence type="ECO:0000259" key="4">
    <source>
        <dbReference type="PROSITE" id="PS51371"/>
    </source>
</evidence>
<dbReference type="InterPro" id="IPR046342">
    <property type="entry name" value="CBS_dom_sf"/>
</dbReference>
<sequence length="621" mass="70056">MEVEQLEILTFLKDHVPFRWLPEEELSKVATEIDVSYFRAGATILEVGQTNSDLHIVRSGAVEIYLRNGELFNRLGEGGMFGQQSVLTKSPVRFPAKALDDTLIYFIPYALFIELFDRHERFSDFVELENNKRLSHTVTRRQDANELMTSPVNKLITREPVLISESATVKEAACLMSEEDISCLLVADAQDSVSMIGIMTDRDLRTRVIAQGLDYTTLVRHIMTPAPITIDSSHFVFEAMLTMLTHNVHHLPVLHLGKPVGVIGISDIIRYESHNSLFVVSSIFDAQSVEEISALIPDIHASFTRMVNEDANSHMIGSAMSVIGRSIKQRLLALAQEQLGEPPIPYCFLALGSMARDEQLVLTDQDNALILDDSYNAELHGEYFLKLARFVCDGLAECGYSYCTGNIMATNTRWRQPLSVWKGYFTEWIEQPTPESLLNSSIFFDLDGVWGQTEWADELTALIAKKAQASPHFLACLTRNAINRKPPLGFFKDFVVEKDGEHRNTINLKRRGTAPLSDLIRVYALAVGSTAQNSFERLDDIIATNILPPGRGPDLRDALEFISMVRIRHQALDLEADRVPDNNIEPEQISPFERRNLKDAFQIVANAQKFIVIKYPPNRRF</sequence>
<dbReference type="Gene3D" id="2.60.120.10">
    <property type="entry name" value="Jelly Rolls"/>
    <property type="match status" value="1"/>
</dbReference>
<evidence type="ECO:0000256" key="2">
    <source>
        <dbReference type="PROSITE-ProRule" id="PRU00703"/>
    </source>
</evidence>
<dbReference type="Gene3D" id="3.10.580.10">
    <property type="entry name" value="CBS-domain"/>
    <property type="match status" value="1"/>
</dbReference>
<evidence type="ECO:0000256" key="1">
    <source>
        <dbReference type="ARBA" id="ARBA00023122"/>
    </source>
</evidence>
<dbReference type="CDD" id="cd05401">
    <property type="entry name" value="NT_GlnE_GlnD_like"/>
    <property type="match status" value="1"/>
</dbReference>
<keyword evidence="1 2" id="KW-0129">CBS domain</keyword>
<dbReference type="PROSITE" id="PS50042">
    <property type="entry name" value="CNMP_BINDING_3"/>
    <property type="match status" value="1"/>
</dbReference>
<feature type="domain" description="CBS" evidence="4">
    <location>
        <begin position="156"/>
        <end position="215"/>
    </location>
</feature>
<dbReference type="Proteomes" id="UP001169862">
    <property type="component" value="Unassembled WGS sequence"/>
</dbReference>
<dbReference type="InterPro" id="IPR018490">
    <property type="entry name" value="cNMP-bd_dom_sf"/>
</dbReference>
<dbReference type="RefSeq" id="WP_303552234.1">
    <property type="nucleotide sequence ID" value="NZ_JAUOPG010000013.1"/>
</dbReference>
<feature type="domain" description="Cyclic nucleotide-binding" evidence="3">
    <location>
        <begin position="17"/>
        <end position="116"/>
    </location>
</feature>
<dbReference type="GO" id="GO:0008773">
    <property type="term" value="F:[protein-PII] uridylyltransferase activity"/>
    <property type="evidence" value="ECO:0007669"/>
    <property type="project" value="InterPro"/>
</dbReference>
<reference evidence="5" key="1">
    <citation type="submission" date="2023-07" db="EMBL/GenBank/DDBJ databases">
        <title>Genome content predicts the carbon catabolic preferences of heterotrophic bacteria.</title>
        <authorList>
            <person name="Gralka M."/>
        </authorList>
    </citation>
    <scope>NUCLEOTIDE SEQUENCE</scope>
    <source>
        <strain evidence="5">I2M16</strain>
    </source>
</reference>
<dbReference type="InterPro" id="IPR000595">
    <property type="entry name" value="cNMP-bd_dom"/>
</dbReference>
<dbReference type="InterPro" id="IPR000644">
    <property type="entry name" value="CBS_dom"/>
</dbReference>
<name>A0AAW7XLN0_9GAMM</name>
<dbReference type="EMBL" id="JAUOPG010000013">
    <property type="protein sequence ID" value="MDO6455204.1"/>
    <property type="molecule type" value="Genomic_DNA"/>
</dbReference>
<accession>A0AAW7XLN0</accession>
<protein>
    <submittedName>
        <fullName evidence="5">DUF294 nucleotidyltransferase-like domain-containing protein</fullName>
    </submittedName>
</protein>
<dbReference type="Pfam" id="PF00571">
    <property type="entry name" value="CBS"/>
    <property type="match status" value="2"/>
</dbReference>
<feature type="domain" description="CBS" evidence="4">
    <location>
        <begin position="223"/>
        <end position="279"/>
    </location>
</feature>
<dbReference type="CDD" id="cd04587">
    <property type="entry name" value="CBS_pair_CAP-ED_NT_Pol-beta-like_DUF294_assoc"/>
    <property type="match status" value="1"/>
</dbReference>